<name>A0A8H4LDZ7_9HYPO</name>
<protein>
    <recommendedName>
        <fullName evidence="3">P-loop containing nucleoside triphosphate hydrolase protein</fullName>
    </recommendedName>
</protein>
<comment type="caution">
    <text evidence="1">The sequence shown here is derived from an EMBL/GenBank/DDBJ whole genome shotgun (WGS) entry which is preliminary data.</text>
</comment>
<reference evidence="1 2" key="1">
    <citation type="submission" date="2020-01" db="EMBL/GenBank/DDBJ databases">
        <title>Identification and distribution of gene clusters putatively required for synthesis of sphingolipid metabolism inhibitors in phylogenetically diverse species of the filamentous fungus Fusarium.</title>
        <authorList>
            <person name="Kim H.-S."/>
            <person name="Busman M."/>
            <person name="Brown D.W."/>
            <person name="Divon H."/>
            <person name="Uhlig S."/>
            <person name="Proctor R.H."/>
        </authorList>
    </citation>
    <scope>NUCLEOTIDE SEQUENCE [LARGE SCALE GENOMIC DNA]</scope>
    <source>
        <strain evidence="1 2">NRRL 20459</strain>
    </source>
</reference>
<evidence type="ECO:0000313" key="2">
    <source>
        <dbReference type="Proteomes" id="UP000554235"/>
    </source>
</evidence>
<evidence type="ECO:0000313" key="1">
    <source>
        <dbReference type="EMBL" id="KAF4465774.1"/>
    </source>
</evidence>
<dbReference type="SUPFAM" id="SSF52540">
    <property type="entry name" value="P-loop containing nucleoside triphosphate hydrolases"/>
    <property type="match status" value="1"/>
</dbReference>
<keyword evidence="2" id="KW-1185">Reference proteome</keyword>
<dbReference type="PANTHER" id="PTHR36978">
    <property type="entry name" value="P-LOOP CONTAINING NUCLEOTIDE TRIPHOSPHATE HYDROLASE"/>
    <property type="match status" value="1"/>
</dbReference>
<dbReference type="AlphaFoldDB" id="A0A8H4LDZ7"/>
<dbReference type="PANTHER" id="PTHR36978:SF4">
    <property type="entry name" value="P-LOOP CONTAINING NUCLEOSIDE TRIPHOSPHATE HYDROLASE PROTEIN"/>
    <property type="match status" value="1"/>
</dbReference>
<proteinExistence type="predicted"/>
<gene>
    <name evidence="1" type="ORF">FALBO_7378</name>
</gene>
<dbReference type="OrthoDB" id="408152at2759"/>
<organism evidence="1 2">
    <name type="scientific">Fusarium albosuccineum</name>
    <dbReference type="NCBI Taxonomy" id="1237068"/>
    <lineage>
        <taxon>Eukaryota</taxon>
        <taxon>Fungi</taxon>
        <taxon>Dikarya</taxon>
        <taxon>Ascomycota</taxon>
        <taxon>Pezizomycotina</taxon>
        <taxon>Sordariomycetes</taxon>
        <taxon>Hypocreomycetidae</taxon>
        <taxon>Hypocreales</taxon>
        <taxon>Nectriaceae</taxon>
        <taxon>Fusarium</taxon>
        <taxon>Fusarium decemcellulare species complex</taxon>
    </lineage>
</organism>
<dbReference type="InterPro" id="IPR040632">
    <property type="entry name" value="Sulfotransfer_4"/>
</dbReference>
<dbReference type="InterPro" id="IPR027417">
    <property type="entry name" value="P-loop_NTPase"/>
</dbReference>
<accession>A0A8H4LDZ7</accession>
<dbReference type="EMBL" id="JAADYS010000979">
    <property type="protein sequence ID" value="KAF4465774.1"/>
    <property type="molecule type" value="Genomic_DNA"/>
</dbReference>
<dbReference type="Pfam" id="PF17784">
    <property type="entry name" value="Sulfotransfer_4"/>
    <property type="match status" value="2"/>
</dbReference>
<evidence type="ECO:0008006" key="3">
    <source>
        <dbReference type="Google" id="ProtNLM"/>
    </source>
</evidence>
<dbReference type="Proteomes" id="UP000554235">
    <property type="component" value="Unassembled WGS sequence"/>
</dbReference>
<dbReference type="Gene3D" id="3.40.50.300">
    <property type="entry name" value="P-loop containing nucleotide triphosphate hydrolases"/>
    <property type="match status" value="2"/>
</dbReference>
<sequence length="247" mass="28417">MEKVLYPLKPPARRRDASKQMQVLCLGLSRSGTDSLRSALSILEYSDVYHGFVITAHQREDCAFWVPLMRQKFSGSKLPESIDFDSVLANCEAVTDGPANVFAEELLSFYPDAKVILNRRRDVDACICWLWWNFELVMKGYYNGDFDRNGKSVSKEHYEQLEKRLSNDKRPYLEWSVEDGWEPLCEFLGKPIPDAPFPNGNKVSGQFQDNMEEATKDLVRNAMRNMAISSVFLASFVSKGDFNWERE</sequence>